<protein>
    <submittedName>
        <fullName evidence="2">Uncharacterized protein</fullName>
    </submittedName>
</protein>
<keyword evidence="1" id="KW-0472">Membrane</keyword>
<sequence>MAHSTISPGSATTTGAGNTKPSIAVNNPADISVIVIYFVVVLAVGIW</sequence>
<evidence type="ECO:0000313" key="2">
    <source>
        <dbReference type="EMBL" id="GCC41878.1"/>
    </source>
</evidence>
<gene>
    <name evidence="2" type="ORF">chiPu_0025747</name>
</gene>
<proteinExistence type="predicted"/>
<evidence type="ECO:0000256" key="1">
    <source>
        <dbReference type="SAM" id="Phobius"/>
    </source>
</evidence>
<comment type="caution">
    <text evidence="2">The sequence shown here is derived from an EMBL/GenBank/DDBJ whole genome shotgun (WGS) entry which is preliminary data.</text>
</comment>
<keyword evidence="3" id="KW-1185">Reference proteome</keyword>
<evidence type="ECO:0000313" key="3">
    <source>
        <dbReference type="Proteomes" id="UP000287033"/>
    </source>
</evidence>
<keyword evidence="1" id="KW-0812">Transmembrane</keyword>
<feature type="non-terminal residue" evidence="2">
    <location>
        <position position="47"/>
    </location>
</feature>
<feature type="transmembrane region" description="Helical" evidence="1">
    <location>
        <begin position="29"/>
        <end position="46"/>
    </location>
</feature>
<organism evidence="2 3">
    <name type="scientific">Chiloscyllium punctatum</name>
    <name type="common">Brownbanded bambooshark</name>
    <name type="synonym">Hemiscyllium punctatum</name>
    <dbReference type="NCBI Taxonomy" id="137246"/>
    <lineage>
        <taxon>Eukaryota</taxon>
        <taxon>Metazoa</taxon>
        <taxon>Chordata</taxon>
        <taxon>Craniata</taxon>
        <taxon>Vertebrata</taxon>
        <taxon>Chondrichthyes</taxon>
        <taxon>Elasmobranchii</taxon>
        <taxon>Galeomorphii</taxon>
        <taxon>Galeoidea</taxon>
        <taxon>Orectolobiformes</taxon>
        <taxon>Hemiscylliidae</taxon>
        <taxon>Chiloscyllium</taxon>
    </lineage>
</organism>
<keyword evidence="1" id="KW-1133">Transmembrane helix</keyword>
<dbReference type="Proteomes" id="UP000287033">
    <property type="component" value="Unassembled WGS sequence"/>
</dbReference>
<dbReference type="AlphaFoldDB" id="A0A401TGY7"/>
<accession>A0A401TGY7</accession>
<dbReference type="EMBL" id="BEZZ01064681">
    <property type="protein sequence ID" value="GCC41878.1"/>
    <property type="molecule type" value="Genomic_DNA"/>
</dbReference>
<reference evidence="2 3" key="1">
    <citation type="journal article" date="2018" name="Nat. Ecol. Evol.">
        <title>Shark genomes provide insights into elasmobranch evolution and the origin of vertebrates.</title>
        <authorList>
            <person name="Hara Y"/>
            <person name="Yamaguchi K"/>
            <person name="Onimaru K"/>
            <person name="Kadota M"/>
            <person name="Koyanagi M"/>
            <person name="Keeley SD"/>
            <person name="Tatsumi K"/>
            <person name="Tanaka K"/>
            <person name="Motone F"/>
            <person name="Kageyama Y"/>
            <person name="Nozu R"/>
            <person name="Adachi N"/>
            <person name="Nishimura O"/>
            <person name="Nakagawa R"/>
            <person name="Tanegashima C"/>
            <person name="Kiyatake I"/>
            <person name="Matsumoto R"/>
            <person name="Murakumo K"/>
            <person name="Nishida K"/>
            <person name="Terakita A"/>
            <person name="Kuratani S"/>
            <person name="Sato K"/>
            <person name="Hyodo S Kuraku.S."/>
        </authorList>
    </citation>
    <scope>NUCLEOTIDE SEQUENCE [LARGE SCALE GENOMIC DNA]</scope>
</reference>
<name>A0A401TGY7_CHIPU</name>